<evidence type="ECO:0000313" key="3">
    <source>
        <dbReference type="EMBL" id="MEL4455223.1"/>
    </source>
</evidence>
<reference evidence="3 4" key="1">
    <citation type="submission" date="2024-04" db="EMBL/GenBank/DDBJ databases">
        <title>whole genome sequencing of Lutimonas vermicola strain IMCC1616.</title>
        <authorList>
            <person name="Bae S.S."/>
        </authorList>
    </citation>
    <scope>NUCLEOTIDE SEQUENCE [LARGE SCALE GENOMIC DNA]</scope>
    <source>
        <strain evidence="3 4">IMCC1616</strain>
    </source>
</reference>
<sequence length="153" mass="18276">MNIIITDTPGENVYSIYHDLIIDADLGKVFQYITRPEHLVNWWPYTCEGIPKENETYNFFFGPGYDWYGKVIKLKEQKSFHIKMVESDRDWDPTSFGFDLKENDSKVHLQFWHRGWPECNAHFRRSSFCWAMLLNGLKNYIEKGLIIPFEERA</sequence>
<protein>
    <submittedName>
        <fullName evidence="3">SRPBCC domain-containing protein</fullName>
    </submittedName>
</protein>
<dbReference type="SUPFAM" id="SSF55961">
    <property type="entry name" value="Bet v1-like"/>
    <property type="match status" value="1"/>
</dbReference>
<evidence type="ECO:0000259" key="2">
    <source>
        <dbReference type="Pfam" id="PF08327"/>
    </source>
</evidence>
<comment type="similarity">
    <text evidence="1">Belongs to the AHA1 family.</text>
</comment>
<dbReference type="Gene3D" id="3.30.530.20">
    <property type="match status" value="1"/>
</dbReference>
<feature type="domain" description="Activator of Hsp90 ATPase homologue 1/2-like C-terminal" evidence="2">
    <location>
        <begin position="24"/>
        <end position="142"/>
    </location>
</feature>
<proteinExistence type="inferred from homology"/>
<evidence type="ECO:0000313" key="4">
    <source>
        <dbReference type="Proteomes" id="UP001474120"/>
    </source>
</evidence>
<keyword evidence="4" id="KW-1185">Reference proteome</keyword>
<organism evidence="3 4">
    <name type="scientific">Lutimonas vermicola</name>
    <dbReference type="NCBI Taxonomy" id="414288"/>
    <lineage>
        <taxon>Bacteria</taxon>
        <taxon>Pseudomonadati</taxon>
        <taxon>Bacteroidota</taxon>
        <taxon>Flavobacteriia</taxon>
        <taxon>Flavobacteriales</taxon>
        <taxon>Flavobacteriaceae</taxon>
        <taxon>Lutimonas</taxon>
    </lineage>
</organism>
<dbReference type="EMBL" id="JBCDNA010000001">
    <property type="protein sequence ID" value="MEL4455223.1"/>
    <property type="molecule type" value="Genomic_DNA"/>
</dbReference>
<dbReference type="CDD" id="cd07814">
    <property type="entry name" value="SRPBCC_CalC_Aha1-like"/>
    <property type="match status" value="1"/>
</dbReference>
<gene>
    <name evidence="3" type="ORF">AABB81_04905</name>
</gene>
<dbReference type="Proteomes" id="UP001474120">
    <property type="component" value="Unassembled WGS sequence"/>
</dbReference>
<dbReference type="RefSeq" id="WP_342159021.1">
    <property type="nucleotide sequence ID" value="NZ_JBCDNA010000001.1"/>
</dbReference>
<dbReference type="InterPro" id="IPR013538">
    <property type="entry name" value="ASHA1/2-like_C"/>
</dbReference>
<name>A0ABU9KYF0_9FLAO</name>
<dbReference type="InterPro" id="IPR023393">
    <property type="entry name" value="START-like_dom_sf"/>
</dbReference>
<evidence type="ECO:0000256" key="1">
    <source>
        <dbReference type="ARBA" id="ARBA00006817"/>
    </source>
</evidence>
<comment type="caution">
    <text evidence="3">The sequence shown here is derived from an EMBL/GenBank/DDBJ whole genome shotgun (WGS) entry which is preliminary data.</text>
</comment>
<accession>A0ABU9KYF0</accession>
<dbReference type="Pfam" id="PF08327">
    <property type="entry name" value="AHSA1"/>
    <property type="match status" value="1"/>
</dbReference>